<keyword evidence="1" id="KW-0812">Transmembrane</keyword>
<dbReference type="AlphaFoldDB" id="A0AAD7ZAG5"/>
<accession>A0AAD7ZAG5</accession>
<protein>
    <submittedName>
        <fullName evidence="3">Uncharacterized protein</fullName>
    </submittedName>
</protein>
<evidence type="ECO:0000256" key="1">
    <source>
        <dbReference type="SAM" id="Phobius"/>
    </source>
</evidence>
<name>A0AAD7ZAG5_DIPPU</name>
<evidence type="ECO:0000313" key="4">
    <source>
        <dbReference type="Proteomes" id="UP001233999"/>
    </source>
</evidence>
<keyword evidence="2" id="KW-0732">Signal</keyword>
<gene>
    <name evidence="3" type="ORF">L9F63_025320</name>
</gene>
<feature type="chain" id="PRO_5042089473" evidence="2">
    <location>
        <begin position="28"/>
        <end position="77"/>
    </location>
</feature>
<feature type="non-terminal residue" evidence="3">
    <location>
        <position position="1"/>
    </location>
</feature>
<dbReference type="Proteomes" id="UP001233999">
    <property type="component" value="Unassembled WGS sequence"/>
</dbReference>
<organism evidence="3 4">
    <name type="scientific">Diploptera punctata</name>
    <name type="common">Pacific beetle cockroach</name>
    <dbReference type="NCBI Taxonomy" id="6984"/>
    <lineage>
        <taxon>Eukaryota</taxon>
        <taxon>Metazoa</taxon>
        <taxon>Ecdysozoa</taxon>
        <taxon>Arthropoda</taxon>
        <taxon>Hexapoda</taxon>
        <taxon>Insecta</taxon>
        <taxon>Pterygota</taxon>
        <taxon>Neoptera</taxon>
        <taxon>Polyneoptera</taxon>
        <taxon>Dictyoptera</taxon>
        <taxon>Blattodea</taxon>
        <taxon>Blaberoidea</taxon>
        <taxon>Blaberidae</taxon>
        <taxon>Diplopterinae</taxon>
        <taxon>Diploptera</taxon>
    </lineage>
</organism>
<comment type="caution">
    <text evidence="3">The sequence shown here is derived from an EMBL/GenBank/DDBJ whole genome shotgun (WGS) entry which is preliminary data.</text>
</comment>
<feature type="signal peptide" evidence="2">
    <location>
        <begin position="1"/>
        <end position="27"/>
    </location>
</feature>
<keyword evidence="1" id="KW-1133">Transmembrane helix</keyword>
<reference evidence="3" key="1">
    <citation type="journal article" date="2023" name="IScience">
        <title>Live-bearing cockroach genome reveals convergent evolutionary mechanisms linked to viviparity in insects and beyond.</title>
        <authorList>
            <person name="Fouks B."/>
            <person name="Harrison M.C."/>
            <person name="Mikhailova A.A."/>
            <person name="Marchal E."/>
            <person name="English S."/>
            <person name="Carruthers M."/>
            <person name="Jennings E.C."/>
            <person name="Chiamaka E.L."/>
            <person name="Frigard R.A."/>
            <person name="Pippel M."/>
            <person name="Attardo G.M."/>
            <person name="Benoit J.B."/>
            <person name="Bornberg-Bauer E."/>
            <person name="Tobe S.S."/>
        </authorList>
    </citation>
    <scope>NUCLEOTIDE SEQUENCE</scope>
    <source>
        <strain evidence="3">Stay&amp;Tobe</strain>
    </source>
</reference>
<keyword evidence="4" id="KW-1185">Reference proteome</keyword>
<dbReference type="EMBL" id="JASPKZ010009397">
    <property type="protein sequence ID" value="KAJ9576780.1"/>
    <property type="molecule type" value="Genomic_DNA"/>
</dbReference>
<evidence type="ECO:0000256" key="2">
    <source>
        <dbReference type="SAM" id="SignalP"/>
    </source>
</evidence>
<proteinExistence type="predicted"/>
<sequence length="77" mass="8802">YEYMAHAGINTCHLFLLALLTLDVSQAVPPHLVPADSMNLNFNFLNWILLFITGKLSVFQWMTFRSHLISCMSPDTM</sequence>
<evidence type="ECO:0000313" key="3">
    <source>
        <dbReference type="EMBL" id="KAJ9576780.1"/>
    </source>
</evidence>
<feature type="non-terminal residue" evidence="3">
    <location>
        <position position="77"/>
    </location>
</feature>
<feature type="transmembrane region" description="Helical" evidence="1">
    <location>
        <begin position="43"/>
        <end position="64"/>
    </location>
</feature>
<reference evidence="3" key="2">
    <citation type="submission" date="2023-05" db="EMBL/GenBank/DDBJ databases">
        <authorList>
            <person name="Fouks B."/>
        </authorList>
    </citation>
    <scope>NUCLEOTIDE SEQUENCE</scope>
    <source>
        <strain evidence="3">Stay&amp;Tobe</strain>
        <tissue evidence="3">Testes</tissue>
    </source>
</reference>
<keyword evidence="1" id="KW-0472">Membrane</keyword>